<reference evidence="1 2" key="1">
    <citation type="journal article" date="2021" name="Nat. Commun.">
        <title>Genetic determinants of endophytism in the Arabidopsis root mycobiome.</title>
        <authorList>
            <person name="Mesny F."/>
            <person name="Miyauchi S."/>
            <person name="Thiergart T."/>
            <person name="Pickel B."/>
            <person name="Atanasova L."/>
            <person name="Karlsson M."/>
            <person name="Huettel B."/>
            <person name="Barry K.W."/>
            <person name="Haridas S."/>
            <person name="Chen C."/>
            <person name="Bauer D."/>
            <person name="Andreopoulos W."/>
            <person name="Pangilinan J."/>
            <person name="LaButti K."/>
            <person name="Riley R."/>
            <person name="Lipzen A."/>
            <person name="Clum A."/>
            <person name="Drula E."/>
            <person name="Henrissat B."/>
            <person name="Kohler A."/>
            <person name="Grigoriev I.V."/>
            <person name="Martin F.M."/>
            <person name="Hacquard S."/>
        </authorList>
    </citation>
    <scope>NUCLEOTIDE SEQUENCE [LARGE SCALE GENOMIC DNA]</scope>
    <source>
        <strain evidence="1 2">MPI-SDFR-AT-0080</strain>
    </source>
</reference>
<gene>
    <name evidence="1" type="ORF">B0J12DRAFT_787851</name>
</gene>
<sequence>MAIPHGVSPNGVSAHQRIREAGNKELVLGLTATDRPCSKNASTGELRMIFHQPKRPDYRKNLSTYEQATKFGLAFVSAYKATHNGALPYVAPQILSRWELATQNVDEETYQNLLGRKAAISRRASENLFKADPESCTDSLLITYYGPPRDSRLVLSSSDLNPSVSSLFAQVSALTAALQTCRGNNTYSSSSPPTPANIFRLVSLADMPMLILTLGEFASDGNYTYSNIPRQRQRLPYSVGLTARKGCDFVLSRIVRVLVEKGLVRTVAAGASVDGGSGGVAESITLKQRAPYSLLSEQGHEEDACYLVAK</sequence>
<dbReference type="EMBL" id="JAGTJR010000024">
    <property type="protein sequence ID" value="KAH7042744.1"/>
    <property type="molecule type" value="Genomic_DNA"/>
</dbReference>
<comment type="caution">
    <text evidence="1">The sequence shown here is derived from an EMBL/GenBank/DDBJ whole genome shotgun (WGS) entry which is preliminary data.</text>
</comment>
<organism evidence="1 2">
    <name type="scientific">Macrophomina phaseolina</name>
    <dbReference type="NCBI Taxonomy" id="35725"/>
    <lineage>
        <taxon>Eukaryota</taxon>
        <taxon>Fungi</taxon>
        <taxon>Dikarya</taxon>
        <taxon>Ascomycota</taxon>
        <taxon>Pezizomycotina</taxon>
        <taxon>Dothideomycetes</taxon>
        <taxon>Dothideomycetes incertae sedis</taxon>
        <taxon>Botryosphaeriales</taxon>
        <taxon>Botryosphaeriaceae</taxon>
        <taxon>Macrophomina</taxon>
    </lineage>
</organism>
<accession>A0ABQ8G2G5</accession>
<name>A0ABQ8G2G5_9PEZI</name>
<evidence type="ECO:0000313" key="2">
    <source>
        <dbReference type="Proteomes" id="UP000774617"/>
    </source>
</evidence>
<evidence type="ECO:0000313" key="1">
    <source>
        <dbReference type="EMBL" id="KAH7042744.1"/>
    </source>
</evidence>
<proteinExistence type="predicted"/>
<protein>
    <submittedName>
        <fullName evidence="1">Uncharacterized protein</fullName>
    </submittedName>
</protein>
<keyword evidence="2" id="KW-1185">Reference proteome</keyword>
<dbReference type="Proteomes" id="UP000774617">
    <property type="component" value="Unassembled WGS sequence"/>
</dbReference>